<dbReference type="Proteomes" id="UP000619788">
    <property type="component" value="Unassembled WGS sequence"/>
</dbReference>
<keyword evidence="6" id="KW-1185">Reference proteome</keyword>
<dbReference type="RefSeq" id="WP_204066063.1">
    <property type="nucleotide sequence ID" value="NZ_BOOJ01000036.1"/>
</dbReference>
<dbReference type="PRINTS" id="PR00502">
    <property type="entry name" value="NUDIXFAMILY"/>
</dbReference>
<reference evidence="5 6" key="1">
    <citation type="submission" date="2021-01" db="EMBL/GenBank/DDBJ databases">
        <title>Whole genome shotgun sequence of Planobispora siamensis NBRC 107568.</title>
        <authorList>
            <person name="Komaki H."/>
            <person name="Tamura T."/>
        </authorList>
    </citation>
    <scope>NUCLEOTIDE SEQUENCE [LARGE SCALE GENOMIC DNA]</scope>
    <source>
        <strain evidence="5 6">NBRC 107568</strain>
    </source>
</reference>
<dbReference type="PROSITE" id="PS51462">
    <property type="entry name" value="NUDIX"/>
    <property type="match status" value="1"/>
</dbReference>
<sequence length="355" mass="38205">MSTTTRTYTHPDVLTIGIRDGWADPETDPSRIGWAPRQAAAAIPFAVVDGRPVNPYAPTGIRYGRNELGHWGEQLCADAIVTATDEHGRRWLVMVEREDGHGWALPGGCVDPGEDPAEAAVRELAEETGLHLEEGAHWQPLPARYVPDPRASDEAWMVTVPTRCHLGTVDRAELPAVVAADDAARAAWVRADDYAALAAGLKVVYGGTIFAAHTALLRDVLDQPKPEVIVISFGYGHAIPPKADLTLDVRASLRNPHHDPAMRHRTGLDEVVREHVMTTPGATDTVRFLTLVTLGLLPQISTGRPVRIAIGCVGGRHRSVTLAEALASALGDLAISAATEHRDIAKPVLPKGVHR</sequence>
<dbReference type="PANTHER" id="PTHR30448:SF0">
    <property type="entry name" value="RNASE ADAPTER PROTEIN RAPZ"/>
    <property type="match status" value="1"/>
</dbReference>
<organism evidence="5 6">
    <name type="scientific">Planobispora siamensis</name>
    <dbReference type="NCBI Taxonomy" id="936338"/>
    <lineage>
        <taxon>Bacteria</taxon>
        <taxon>Bacillati</taxon>
        <taxon>Actinomycetota</taxon>
        <taxon>Actinomycetes</taxon>
        <taxon>Streptosporangiales</taxon>
        <taxon>Streptosporangiaceae</taxon>
        <taxon>Planobispora</taxon>
    </lineage>
</organism>
<dbReference type="InterPro" id="IPR000086">
    <property type="entry name" value="NUDIX_hydrolase_dom"/>
</dbReference>
<keyword evidence="2 3" id="KW-0378">Hydrolase</keyword>
<dbReference type="InterPro" id="IPR020476">
    <property type="entry name" value="Nudix_hydrolase"/>
</dbReference>
<dbReference type="Pfam" id="PF00293">
    <property type="entry name" value="NUDIX"/>
    <property type="match status" value="1"/>
</dbReference>
<gene>
    <name evidence="5" type="ORF">Psi01_45470</name>
</gene>
<evidence type="ECO:0000259" key="4">
    <source>
        <dbReference type="PROSITE" id="PS51462"/>
    </source>
</evidence>
<dbReference type="InterPro" id="IPR005337">
    <property type="entry name" value="RapZ-like"/>
</dbReference>
<dbReference type="GO" id="GO:0005524">
    <property type="term" value="F:ATP binding"/>
    <property type="evidence" value="ECO:0007669"/>
    <property type="project" value="InterPro"/>
</dbReference>
<protein>
    <recommendedName>
        <fullName evidence="4">Nudix hydrolase domain-containing protein</fullName>
    </recommendedName>
</protein>
<comment type="similarity">
    <text evidence="1 3">Belongs to the Nudix hydrolase family.</text>
</comment>
<dbReference type="AlphaFoldDB" id="A0A8J3WMY6"/>
<dbReference type="InterPro" id="IPR053931">
    <property type="entry name" value="RapZ_C"/>
</dbReference>
<name>A0A8J3WMY6_9ACTN</name>
<dbReference type="PROSITE" id="PS00893">
    <property type="entry name" value="NUDIX_BOX"/>
    <property type="match status" value="1"/>
</dbReference>
<evidence type="ECO:0000313" key="6">
    <source>
        <dbReference type="Proteomes" id="UP000619788"/>
    </source>
</evidence>
<accession>A0A8J3WMY6</accession>
<comment type="caution">
    <text evidence="5">The sequence shown here is derived from an EMBL/GenBank/DDBJ whole genome shotgun (WGS) entry which is preliminary data.</text>
</comment>
<dbReference type="PANTHER" id="PTHR30448">
    <property type="entry name" value="RNASE ADAPTER PROTEIN RAPZ"/>
    <property type="match status" value="1"/>
</dbReference>
<dbReference type="InterPro" id="IPR015797">
    <property type="entry name" value="NUDIX_hydrolase-like_dom_sf"/>
</dbReference>
<proteinExistence type="inferred from homology"/>
<dbReference type="Pfam" id="PF22740">
    <property type="entry name" value="PapZ_C"/>
    <property type="match status" value="1"/>
</dbReference>
<dbReference type="EMBL" id="BOOJ01000036">
    <property type="protein sequence ID" value="GIH93917.1"/>
    <property type="molecule type" value="Genomic_DNA"/>
</dbReference>
<evidence type="ECO:0000313" key="5">
    <source>
        <dbReference type="EMBL" id="GIH93917.1"/>
    </source>
</evidence>
<dbReference type="InterPro" id="IPR020084">
    <property type="entry name" value="NUDIX_hydrolase_CS"/>
</dbReference>
<evidence type="ECO:0000256" key="3">
    <source>
        <dbReference type="RuleBase" id="RU003476"/>
    </source>
</evidence>
<dbReference type="SUPFAM" id="SSF55811">
    <property type="entry name" value="Nudix"/>
    <property type="match status" value="1"/>
</dbReference>
<evidence type="ECO:0000256" key="1">
    <source>
        <dbReference type="ARBA" id="ARBA00005582"/>
    </source>
</evidence>
<dbReference type="Gene3D" id="3.90.79.10">
    <property type="entry name" value="Nucleoside Triphosphate Pyrophosphohydrolase"/>
    <property type="match status" value="1"/>
</dbReference>
<feature type="domain" description="Nudix hydrolase" evidence="4">
    <location>
        <begin position="72"/>
        <end position="211"/>
    </location>
</feature>
<evidence type="ECO:0000256" key="2">
    <source>
        <dbReference type="ARBA" id="ARBA00022801"/>
    </source>
</evidence>
<dbReference type="GO" id="GO:0016787">
    <property type="term" value="F:hydrolase activity"/>
    <property type="evidence" value="ECO:0007669"/>
    <property type="project" value="UniProtKB-KW"/>
</dbReference>